<gene>
    <name evidence="2" type="ORF">G6F50_016684</name>
</gene>
<feature type="region of interest" description="Disordered" evidence="1">
    <location>
        <begin position="61"/>
        <end position="84"/>
    </location>
</feature>
<proteinExistence type="predicted"/>
<evidence type="ECO:0000313" key="2">
    <source>
        <dbReference type="EMBL" id="KAG1531459.1"/>
    </source>
</evidence>
<reference evidence="2 3" key="1">
    <citation type="journal article" date="2020" name="Microb. Genom.">
        <title>Genetic diversity of clinical and environmental Mucorales isolates obtained from an investigation of mucormycosis cases among solid organ transplant recipients.</title>
        <authorList>
            <person name="Nguyen M.H."/>
            <person name="Kaul D."/>
            <person name="Muto C."/>
            <person name="Cheng S.J."/>
            <person name="Richter R.A."/>
            <person name="Bruno V.M."/>
            <person name="Liu G."/>
            <person name="Beyhan S."/>
            <person name="Sundermann A.J."/>
            <person name="Mounaud S."/>
            <person name="Pasculle A.W."/>
            <person name="Nierman W.C."/>
            <person name="Driscoll E."/>
            <person name="Cumbie R."/>
            <person name="Clancy C.J."/>
            <person name="Dupont C.L."/>
        </authorList>
    </citation>
    <scope>NUCLEOTIDE SEQUENCE [LARGE SCALE GENOMIC DNA]</scope>
    <source>
        <strain evidence="2 3">GL24</strain>
    </source>
</reference>
<dbReference type="AlphaFoldDB" id="A0A9P7C1A5"/>
<evidence type="ECO:0000256" key="1">
    <source>
        <dbReference type="SAM" id="MobiDB-lite"/>
    </source>
</evidence>
<dbReference type="EMBL" id="JAANIU010010851">
    <property type="protein sequence ID" value="KAG1531459.1"/>
    <property type="molecule type" value="Genomic_DNA"/>
</dbReference>
<dbReference type="Proteomes" id="UP000740926">
    <property type="component" value="Unassembled WGS sequence"/>
</dbReference>
<organism evidence="2 3">
    <name type="scientific">Rhizopus delemar</name>
    <dbReference type="NCBI Taxonomy" id="936053"/>
    <lineage>
        <taxon>Eukaryota</taxon>
        <taxon>Fungi</taxon>
        <taxon>Fungi incertae sedis</taxon>
        <taxon>Mucoromycota</taxon>
        <taxon>Mucoromycotina</taxon>
        <taxon>Mucoromycetes</taxon>
        <taxon>Mucorales</taxon>
        <taxon>Mucorineae</taxon>
        <taxon>Rhizopodaceae</taxon>
        <taxon>Rhizopus</taxon>
    </lineage>
</organism>
<accession>A0A9P7C1A5</accession>
<sequence length="84" mass="8799">MASRRALASKPSRRAASTFTPAHSTAWPDRSAVAPAATLAFTASSSRSSCFWRWPRARLFSTTSPALPPSSSAASARRASSAST</sequence>
<keyword evidence="3" id="KW-1185">Reference proteome</keyword>
<comment type="caution">
    <text evidence="2">The sequence shown here is derived from an EMBL/GenBank/DDBJ whole genome shotgun (WGS) entry which is preliminary data.</text>
</comment>
<feature type="region of interest" description="Disordered" evidence="1">
    <location>
        <begin position="1"/>
        <end position="24"/>
    </location>
</feature>
<protein>
    <submittedName>
        <fullName evidence="2">Uncharacterized protein</fullName>
    </submittedName>
</protein>
<name>A0A9P7C1A5_9FUNG</name>
<evidence type="ECO:0000313" key="3">
    <source>
        <dbReference type="Proteomes" id="UP000740926"/>
    </source>
</evidence>